<gene>
    <name evidence="2" type="ORF">JG687_00015175</name>
</gene>
<protein>
    <recommendedName>
        <fullName evidence="1">Transposase IS4-like domain-containing protein</fullName>
    </recommendedName>
</protein>
<dbReference type="AlphaFoldDB" id="A0A8T1TU23"/>
<evidence type="ECO:0000313" key="3">
    <source>
        <dbReference type="Proteomes" id="UP000688947"/>
    </source>
</evidence>
<dbReference type="EMBL" id="JAENGZ010001315">
    <property type="protein sequence ID" value="KAG6948936.1"/>
    <property type="molecule type" value="Genomic_DNA"/>
</dbReference>
<evidence type="ECO:0000313" key="2">
    <source>
        <dbReference type="EMBL" id="KAG6948936.1"/>
    </source>
</evidence>
<accession>A0A8T1TU23</accession>
<dbReference type="OrthoDB" id="104598at2759"/>
<organism evidence="2 3">
    <name type="scientific">Phytophthora cactorum</name>
    <dbReference type="NCBI Taxonomy" id="29920"/>
    <lineage>
        <taxon>Eukaryota</taxon>
        <taxon>Sar</taxon>
        <taxon>Stramenopiles</taxon>
        <taxon>Oomycota</taxon>
        <taxon>Peronosporomycetes</taxon>
        <taxon>Peronosporales</taxon>
        <taxon>Peronosporaceae</taxon>
        <taxon>Phytophthora</taxon>
    </lineage>
</organism>
<dbReference type="GO" id="GO:0006313">
    <property type="term" value="P:DNA transposition"/>
    <property type="evidence" value="ECO:0007669"/>
    <property type="project" value="InterPro"/>
</dbReference>
<comment type="caution">
    <text evidence="2">The sequence shown here is derived from an EMBL/GenBank/DDBJ whole genome shotgun (WGS) entry which is preliminary data.</text>
</comment>
<proteinExistence type="predicted"/>
<dbReference type="GO" id="GO:0004803">
    <property type="term" value="F:transposase activity"/>
    <property type="evidence" value="ECO:0007669"/>
    <property type="project" value="InterPro"/>
</dbReference>
<name>A0A8T1TU23_9STRA</name>
<sequence length="166" mass="19043">MYYLGSRGSVPNVWCQQVYRLSSTNSNHTYLFSEQERFIFYPRNECEWSEVASGFEGVCGIPGVAGAIDGTLITRSRPAAFWGWYFRKGFPAYNVMAIVDVHQRFIAFSVRPGRCNDQSVWNRSLMGTYVKISISSTRRAQEHASPLRWHLVHLKAVSRYSEENST</sequence>
<reference evidence="2" key="1">
    <citation type="submission" date="2021-01" db="EMBL/GenBank/DDBJ databases">
        <title>Phytophthora aleatoria, a newly-described species from Pinus radiata is distinct from Phytophthora cactorum isolates based on comparative genomics.</title>
        <authorList>
            <person name="Mcdougal R."/>
            <person name="Panda P."/>
            <person name="Williams N."/>
            <person name="Studholme D.J."/>
        </authorList>
    </citation>
    <scope>NUCLEOTIDE SEQUENCE</scope>
    <source>
        <strain evidence="2">NZFS 3830</strain>
    </source>
</reference>
<feature type="domain" description="Transposase IS4-like" evidence="1">
    <location>
        <begin position="65"/>
        <end position="123"/>
    </location>
</feature>
<dbReference type="Proteomes" id="UP000688947">
    <property type="component" value="Unassembled WGS sequence"/>
</dbReference>
<evidence type="ECO:0000259" key="1">
    <source>
        <dbReference type="Pfam" id="PF01609"/>
    </source>
</evidence>
<dbReference type="GO" id="GO:0003677">
    <property type="term" value="F:DNA binding"/>
    <property type="evidence" value="ECO:0007669"/>
    <property type="project" value="InterPro"/>
</dbReference>
<dbReference type="Pfam" id="PF01609">
    <property type="entry name" value="DDE_Tnp_1"/>
    <property type="match status" value="1"/>
</dbReference>
<dbReference type="InterPro" id="IPR002559">
    <property type="entry name" value="Transposase_11"/>
</dbReference>